<dbReference type="SUPFAM" id="SSF50475">
    <property type="entry name" value="FMN-binding split barrel"/>
    <property type="match status" value="1"/>
</dbReference>
<dbReference type="RefSeq" id="WP_153757769.1">
    <property type="nucleotide sequence ID" value="NZ_CP045851.1"/>
</dbReference>
<dbReference type="KEGG" id="atq:GH723_00230"/>
<reference evidence="1 2" key="1">
    <citation type="submission" date="2019-11" db="EMBL/GenBank/DDBJ databases">
        <authorList>
            <person name="He Y."/>
        </authorList>
    </citation>
    <scope>NUCLEOTIDE SEQUENCE [LARGE SCALE GENOMIC DNA]</scope>
    <source>
        <strain evidence="1 2">SCSIO 58843</strain>
    </source>
</reference>
<proteinExistence type="predicted"/>
<dbReference type="AlphaFoldDB" id="A0A5Q2RDC8"/>
<keyword evidence="2" id="KW-1185">Reference proteome</keyword>
<gene>
    <name evidence="1" type="ORF">GH723_00230</name>
</gene>
<dbReference type="EMBL" id="CP045851">
    <property type="protein sequence ID" value="QGG93663.1"/>
    <property type="molecule type" value="Genomic_DNA"/>
</dbReference>
<accession>A0A5Q2RDC8</accession>
<organism evidence="1 2">
    <name type="scientific">Actinomarinicola tropica</name>
    <dbReference type="NCBI Taxonomy" id="2789776"/>
    <lineage>
        <taxon>Bacteria</taxon>
        <taxon>Bacillati</taxon>
        <taxon>Actinomycetota</taxon>
        <taxon>Acidimicrobiia</taxon>
        <taxon>Acidimicrobiales</taxon>
        <taxon>Iamiaceae</taxon>
        <taxon>Actinomarinicola</taxon>
    </lineage>
</organism>
<name>A0A5Q2RDC8_9ACTN</name>
<sequence>MSVPVPLDALAAAVDRYGEVALVVTVGDDGRPHTVSAPVRVGSSELEIEVGRTSARNAIAHPAVAVVWPPVATDPDHLLIVDGDAVVTAGGGQEQGGTLRVHPTRAVQHRRADADPSLPSCIPIEE</sequence>
<evidence type="ECO:0000313" key="2">
    <source>
        <dbReference type="Proteomes" id="UP000334019"/>
    </source>
</evidence>
<dbReference type="Proteomes" id="UP000334019">
    <property type="component" value="Chromosome"/>
</dbReference>
<evidence type="ECO:0000313" key="1">
    <source>
        <dbReference type="EMBL" id="QGG93663.1"/>
    </source>
</evidence>
<protein>
    <submittedName>
        <fullName evidence="1">Pyridoxamine 5'-phosphate oxidase family protein</fullName>
    </submittedName>
</protein>